<proteinExistence type="predicted"/>
<dbReference type="STRING" id="1882918.BCY86_07935"/>
<protein>
    <recommendedName>
        <fullName evidence="4">Phosphodiester glycosidase domain-containing protein</fullName>
    </recommendedName>
</protein>
<dbReference type="OrthoDB" id="5487781at2"/>
<name>A0A1L6MYR0_9BACT</name>
<dbReference type="Proteomes" id="UP000185544">
    <property type="component" value="Chromosome"/>
</dbReference>
<dbReference type="AlphaFoldDB" id="A0A1L6MYR0"/>
<evidence type="ECO:0000313" key="2">
    <source>
        <dbReference type="EMBL" id="APS00609.1"/>
    </source>
</evidence>
<reference evidence="2 3" key="1">
    <citation type="submission" date="2016-08" db="EMBL/GenBank/DDBJ databases">
        <title>Identification and validation of antigenic proteins from Pajaroellobacter abortibovis using de-novo genome sequence assembly and reverse vaccinology.</title>
        <authorList>
            <person name="Welly B.T."/>
            <person name="Miller M.R."/>
            <person name="Stott J.L."/>
            <person name="Blanchard M.T."/>
            <person name="Islas-Trejo A.D."/>
            <person name="O'Rourke S.M."/>
            <person name="Young A.E."/>
            <person name="Medrano J.F."/>
            <person name="Van Eenennaam A.L."/>
        </authorList>
    </citation>
    <scope>NUCLEOTIDE SEQUENCE [LARGE SCALE GENOMIC DNA]</scope>
    <source>
        <strain evidence="2 3">BTF92-0548A/99-0131</strain>
    </source>
</reference>
<accession>A0A1L6MYR0</accession>
<organism evidence="2 3">
    <name type="scientific">Pajaroellobacter abortibovis</name>
    <dbReference type="NCBI Taxonomy" id="1882918"/>
    <lineage>
        <taxon>Bacteria</taxon>
        <taxon>Pseudomonadati</taxon>
        <taxon>Myxococcota</taxon>
        <taxon>Polyangia</taxon>
        <taxon>Polyangiales</taxon>
        <taxon>Polyangiaceae</taxon>
    </lineage>
</organism>
<evidence type="ECO:0000256" key="1">
    <source>
        <dbReference type="SAM" id="MobiDB-lite"/>
    </source>
</evidence>
<dbReference type="EMBL" id="CP016908">
    <property type="protein sequence ID" value="APS00609.1"/>
    <property type="molecule type" value="Genomic_DNA"/>
</dbReference>
<gene>
    <name evidence="2" type="ORF">BCY86_07935</name>
</gene>
<sequence length="888" mass="98261">MMTSLYRPKSTSQEKNSLLLPLFCGGGLLGLLVFLFVSRLPDQNVQGLVRILEQASHVQVHASSIRWAPSQGLFRDCWNGRSLFFLGSESDRLRDVWSARVRIGPNGRLLGVAGIYNLTSTELGDEYALVLKGRWVAFATLAYHQVQSVTVFDRAGEDAQRLEEGLTDRWARSLTNYQRTGSTAGMGKLTISFEQPPRQIGLFLEDSQLRLEWMEQDGFHQEVANLEKGEFVSEGRGVQIDRAEPVQKQLIHWLVDTVRSVSWIGPAPIAWLEERFFGARDWLRRFCFWWGKGEPSLASSEKEEKPSTFPLHPELSDAEGKGWPPPPIESVWSSPEPDEGRWKVPPIPWIRSLSIGDIKAPPPFFQTFVRPDKQRSYVKVFLVVMDMRQLELEMEGGSEDPKPSLGPFGLGRIPRDPAISRRVLAAFNGAFKSEHGYYGMMVHRRILLPPQPNAATVAVLSDKRVAMGTWGPVETLNGFAGIDPSQIVSLRQNLDPLVDHFEVNPTKRGLWGYTLPGTGVQTERSAVGLTEGGHLLYAWSDDASATTLGRGMKMAGCVYGIHLDMNPKNTGFLFAAIEDLKGRRYRTALLNPLMGIAANRYIEHASKDFFYLLLRDPIPPPLPGLTPVDAKEPFWSVSPGTQSSPSWLPALWSARILWDQDPVEILQVVPGRVRFRLQLGSKEPDPKTGVSRPSPIREDSSAHILASVGMGFSTDRDMYGIAVRGMQFLPFLQNKAARTDMHRALLVADTDGKLAIHPSEEGFQLLPGTDAIELPLLVDGGNPIISELHGSNPIQQVQRTALGLTEKGQVLIARGSVAPSALAKILARAGCSHAVLFNRGGSAEGFLHRTGTNHPPLIRYPESALYMIATTMLPNAFHASPFSSPLPP</sequence>
<keyword evidence="3" id="KW-1185">Reference proteome</keyword>
<dbReference type="KEGG" id="pabo:BCY86_07935"/>
<evidence type="ECO:0008006" key="4">
    <source>
        <dbReference type="Google" id="ProtNLM"/>
    </source>
</evidence>
<dbReference type="RefSeq" id="WP_075277278.1">
    <property type="nucleotide sequence ID" value="NZ_CP016908.1"/>
</dbReference>
<evidence type="ECO:0000313" key="3">
    <source>
        <dbReference type="Proteomes" id="UP000185544"/>
    </source>
</evidence>
<feature type="region of interest" description="Disordered" evidence="1">
    <location>
        <begin position="296"/>
        <end position="340"/>
    </location>
</feature>